<evidence type="ECO:0000313" key="1">
    <source>
        <dbReference type="EMBL" id="PIV08409.1"/>
    </source>
</evidence>
<evidence type="ECO:0000313" key="2">
    <source>
        <dbReference type="Proteomes" id="UP000230119"/>
    </source>
</evidence>
<sequence length="285" mass="32067">MGNTDVTIIDQEHDEHKGELNPLLTAYLTHQRTKTAVVEYFMPELQRNAPKTPEFVKKNIISVDGIIDEGRGSMFMDIAEIMKINGKSVSCVDIANKLSYESYYALMKGKALPAFAALIPQIPLSPIDRLLLSTIMPLVSWSGDSVLEMLGKGIYDKQKISLLENLTLSMEDGRRVYAAAGLKVLAQDYNKEYPTQNMNQQDNNNHPQIVVVYPRAHATRIANYMTSESTFTKAAKSAKQFLYYLPGLDYSYRTYEWKDMLAKAANKPELASWQLTANKKIGPLS</sequence>
<reference evidence="2" key="1">
    <citation type="submission" date="2017-09" db="EMBL/GenBank/DDBJ databases">
        <title>Depth-based differentiation of microbial function through sediment-hosted aquifers and enrichment of novel symbionts in the deep terrestrial subsurface.</title>
        <authorList>
            <person name="Probst A.J."/>
            <person name="Ladd B."/>
            <person name="Jarett J.K."/>
            <person name="Geller-Mcgrath D.E."/>
            <person name="Sieber C.M.K."/>
            <person name="Emerson J.B."/>
            <person name="Anantharaman K."/>
            <person name="Thomas B.C."/>
            <person name="Malmstrom R."/>
            <person name="Stieglmeier M."/>
            <person name="Klingl A."/>
            <person name="Woyke T."/>
            <person name="Ryan C.M."/>
            <person name="Banfield J.F."/>
        </authorList>
    </citation>
    <scope>NUCLEOTIDE SEQUENCE [LARGE SCALE GENOMIC DNA]</scope>
</reference>
<protein>
    <submittedName>
        <fullName evidence="1">Uncharacterized protein</fullName>
    </submittedName>
</protein>
<gene>
    <name evidence="1" type="ORF">COS52_02885</name>
</gene>
<name>A0A2M7BSD4_9BACT</name>
<accession>A0A2M7BSD4</accession>
<dbReference type="EMBL" id="PEVA01000125">
    <property type="protein sequence ID" value="PIV08409.1"/>
    <property type="molecule type" value="Genomic_DNA"/>
</dbReference>
<comment type="caution">
    <text evidence="1">The sequence shown here is derived from an EMBL/GenBank/DDBJ whole genome shotgun (WGS) entry which is preliminary data.</text>
</comment>
<dbReference type="Proteomes" id="UP000230119">
    <property type="component" value="Unassembled WGS sequence"/>
</dbReference>
<dbReference type="AlphaFoldDB" id="A0A2M7BSD4"/>
<organism evidence="1 2">
    <name type="scientific">Candidatus Roizmanbacteria bacterium CG03_land_8_20_14_0_80_39_12</name>
    <dbReference type="NCBI Taxonomy" id="1974847"/>
    <lineage>
        <taxon>Bacteria</taxon>
        <taxon>Candidatus Roizmaniibacteriota</taxon>
    </lineage>
</organism>
<proteinExistence type="predicted"/>